<gene>
    <name evidence="1" type="ORF">RPERSI_LOCUS23696</name>
</gene>
<name>A0ACA9RWW1_9GLOM</name>
<feature type="non-terminal residue" evidence="1">
    <location>
        <position position="100"/>
    </location>
</feature>
<organism evidence="1 2">
    <name type="scientific">Racocetra persica</name>
    <dbReference type="NCBI Taxonomy" id="160502"/>
    <lineage>
        <taxon>Eukaryota</taxon>
        <taxon>Fungi</taxon>
        <taxon>Fungi incertae sedis</taxon>
        <taxon>Mucoromycota</taxon>
        <taxon>Glomeromycotina</taxon>
        <taxon>Glomeromycetes</taxon>
        <taxon>Diversisporales</taxon>
        <taxon>Gigasporaceae</taxon>
        <taxon>Racocetra</taxon>
    </lineage>
</organism>
<accession>A0ACA9RWW1</accession>
<protein>
    <submittedName>
        <fullName evidence="1">12065_t:CDS:1</fullName>
    </submittedName>
</protein>
<feature type="non-terminal residue" evidence="1">
    <location>
        <position position="1"/>
    </location>
</feature>
<dbReference type="EMBL" id="CAJVQC010074564">
    <property type="protein sequence ID" value="CAG8813138.1"/>
    <property type="molecule type" value="Genomic_DNA"/>
</dbReference>
<reference evidence="1" key="1">
    <citation type="submission" date="2021-06" db="EMBL/GenBank/DDBJ databases">
        <authorList>
            <person name="Kallberg Y."/>
            <person name="Tangrot J."/>
            <person name="Rosling A."/>
        </authorList>
    </citation>
    <scope>NUCLEOTIDE SEQUENCE</scope>
    <source>
        <strain evidence="1">MA461A</strain>
    </source>
</reference>
<dbReference type="Proteomes" id="UP000789920">
    <property type="component" value="Unassembled WGS sequence"/>
</dbReference>
<evidence type="ECO:0000313" key="1">
    <source>
        <dbReference type="EMBL" id="CAG8813138.1"/>
    </source>
</evidence>
<sequence>FRMLLWKLCYEKILYENHKPEDIKKHVLSSKRENLTIGNRKQPKDKEIQKEFVRIIKKIAQLNYAFTLIKDIKDPEKQKEFLKYLKLLADQGNEEAEYHL</sequence>
<keyword evidence="2" id="KW-1185">Reference proteome</keyword>
<evidence type="ECO:0000313" key="2">
    <source>
        <dbReference type="Proteomes" id="UP000789920"/>
    </source>
</evidence>
<comment type="caution">
    <text evidence="1">The sequence shown here is derived from an EMBL/GenBank/DDBJ whole genome shotgun (WGS) entry which is preliminary data.</text>
</comment>
<proteinExistence type="predicted"/>